<dbReference type="EMBL" id="MN739838">
    <property type="protein sequence ID" value="QHT74130.1"/>
    <property type="molecule type" value="Genomic_DNA"/>
</dbReference>
<name>A0A6C0H170_9ZZZZ</name>
<proteinExistence type="predicted"/>
<protein>
    <submittedName>
        <fullName evidence="1">Uncharacterized protein</fullName>
    </submittedName>
</protein>
<organism evidence="1">
    <name type="scientific">viral metagenome</name>
    <dbReference type="NCBI Taxonomy" id="1070528"/>
    <lineage>
        <taxon>unclassified sequences</taxon>
        <taxon>metagenomes</taxon>
        <taxon>organismal metagenomes</taxon>
    </lineage>
</organism>
<evidence type="ECO:0000313" key="1">
    <source>
        <dbReference type="EMBL" id="QHT74130.1"/>
    </source>
</evidence>
<reference evidence="1" key="1">
    <citation type="journal article" date="2020" name="Nature">
        <title>Giant virus diversity and host interactions through global metagenomics.</title>
        <authorList>
            <person name="Schulz F."/>
            <person name="Roux S."/>
            <person name="Paez-Espino D."/>
            <person name="Jungbluth S."/>
            <person name="Walsh D.A."/>
            <person name="Denef V.J."/>
            <person name="McMahon K.D."/>
            <person name="Konstantinidis K.T."/>
            <person name="Eloe-Fadrosh E.A."/>
            <person name="Kyrpides N.C."/>
            <person name="Woyke T."/>
        </authorList>
    </citation>
    <scope>NUCLEOTIDE SEQUENCE</scope>
    <source>
        <strain evidence="1">GVMAG-M-3300023179-4</strain>
    </source>
</reference>
<dbReference type="AlphaFoldDB" id="A0A6C0H170"/>
<accession>A0A6C0H170</accession>
<sequence>MNIDKKFIIGDTIFIKAYFGNYALVKDFYDLLYSSYYKGIPHFWKNPPYSYRIYNNTKGIIDNISIDNKWITVLFNNKKKFVINNKDIQKIISIII</sequence>